<dbReference type="Proteomes" id="UP000076874">
    <property type="component" value="Unassembled WGS sequence"/>
</dbReference>
<feature type="compositionally biased region" description="Low complexity" evidence="1">
    <location>
        <begin position="20"/>
        <end position="30"/>
    </location>
</feature>
<protein>
    <recommendedName>
        <fullName evidence="4">Protein kinase-like domain protein</fullName>
    </recommendedName>
</protein>
<accession>A0A162ML98</accession>
<keyword evidence="3" id="KW-1185">Reference proteome</keyword>
<comment type="caution">
    <text evidence="2">The sequence shown here is derived from an EMBL/GenBank/DDBJ whole genome shotgun (WGS) entry which is preliminary data.</text>
</comment>
<dbReference type="EMBL" id="AZHD01000005">
    <property type="protein sequence ID" value="OAA63650.1"/>
    <property type="molecule type" value="Genomic_DNA"/>
</dbReference>
<evidence type="ECO:0000313" key="2">
    <source>
        <dbReference type="EMBL" id="OAA63650.1"/>
    </source>
</evidence>
<name>A0A162ML98_9HYPO</name>
<evidence type="ECO:0000256" key="1">
    <source>
        <dbReference type="SAM" id="MobiDB-lite"/>
    </source>
</evidence>
<organism evidence="2 3">
    <name type="scientific">Niveomyces insectorum RCEF 264</name>
    <dbReference type="NCBI Taxonomy" id="1081102"/>
    <lineage>
        <taxon>Eukaryota</taxon>
        <taxon>Fungi</taxon>
        <taxon>Dikarya</taxon>
        <taxon>Ascomycota</taxon>
        <taxon>Pezizomycotina</taxon>
        <taxon>Sordariomycetes</taxon>
        <taxon>Hypocreomycetidae</taxon>
        <taxon>Hypocreales</taxon>
        <taxon>Cordycipitaceae</taxon>
        <taxon>Niveomyces</taxon>
    </lineage>
</organism>
<sequence>MPENPTGFLPSAPLNGSGVGESSSGGSSRRSLGCATLIGGQTLSGLIEWVTGEPDHALLSRVGERIPNGDDGEWRPEEAHTLRIHSTFRDGDRTAVVYACSSKQRPTDLRDVMLTTPKPSSADRRAFGRIIATQIRSLHVHFQIIHPMLRTESFAFFSPSPSSSNAAEPLDLSRPYILDWGYRVSSSSSGLPTTVDMFQHPGYRASALVTPQWFNQAWALMMILTEIADWRPIEGGPFRDEAALREATLQRGQLVTDESWKNSSTAAIFRYGFAFLDHKPEVLAQYSHWQIKRFYDRLCQLLAPTETDPPQ</sequence>
<evidence type="ECO:0008006" key="4">
    <source>
        <dbReference type="Google" id="ProtNLM"/>
    </source>
</evidence>
<dbReference type="OrthoDB" id="1911848at2759"/>
<proteinExistence type="predicted"/>
<feature type="region of interest" description="Disordered" evidence="1">
    <location>
        <begin position="1"/>
        <end position="30"/>
    </location>
</feature>
<reference evidence="2 3" key="1">
    <citation type="journal article" date="2016" name="Genome Biol. Evol.">
        <title>Divergent and convergent evolution of fungal pathogenicity.</title>
        <authorList>
            <person name="Shang Y."/>
            <person name="Xiao G."/>
            <person name="Zheng P."/>
            <person name="Cen K."/>
            <person name="Zhan S."/>
            <person name="Wang C."/>
        </authorList>
    </citation>
    <scope>NUCLEOTIDE SEQUENCE [LARGE SCALE GENOMIC DNA]</scope>
    <source>
        <strain evidence="2 3">RCEF 264</strain>
    </source>
</reference>
<gene>
    <name evidence="2" type="ORF">SPI_03813</name>
</gene>
<dbReference type="AlphaFoldDB" id="A0A162ML98"/>
<evidence type="ECO:0000313" key="3">
    <source>
        <dbReference type="Proteomes" id="UP000076874"/>
    </source>
</evidence>